<evidence type="ECO:0000313" key="2">
    <source>
        <dbReference type="EMBL" id="CAH2274728.1"/>
    </source>
</evidence>
<dbReference type="EMBL" id="OW240914">
    <property type="protein sequence ID" value="CAH2274728.1"/>
    <property type="molecule type" value="Genomic_DNA"/>
</dbReference>
<organism evidence="2 3">
    <name type="scientific">Pelobates cultripes</name>
    <name type="common">Western spadefoot toad</name>
    <dbReference type="NCBI Taxonomy" id="61616"/>
    <lineage>
        <taxon>Eukaryota</taxon>
        <taxon>Metazoa</taxon>
        <taxon>Chordata</taxon>
        <taxon>Craniata</taxon>
        <taxon>Vertebrata</taxon>
        <taxon>Euteleostomi</taxon>
        <taxon>Amphibia</taxon>
        <taxon>Batrachia</taxon>
        <taxon>Anura</taxon>
        <taxon>Pelobatoidea</taxon>
        <taxon>Pelobatidae</taxon>
        <taxon>Pelobates</taxon>
    </lineage>
</organism>
<proteinExistence type="predicted"/>
<name>A0AAD1VZF5_PELCU</name>
<gene>
    <name evidence="2" type="ORF">PECUL_23A028721</name>
</gene>
<sequence length="105" mass="11496">MVPPSEARSRTRVPHIYSAALRCFVTGDVGSSGSKGLPDPLRSRSQPEVHPQTRPPRPADPALHRFVAGGWRESRIRRPAALSGPHQSRGRPKQVRGCVRESSSL</sequence>
<evidence type="ECO:0000313" key="3">
    <source>
        <dbReference type="Proteomes" id="UP001295444"/>
    </source>
</evidence>
<dbReference type="Proteomes" id="UP001295444">
    <property type="component" value="Chromosome 03"/>
</dbReference>
<keyword evidence="3" id="KW-1185">Reference proteome</keyword>
<protein>
    <submittedName>
        <fullName evidence="2">Uncharacterized protein</fullName>
    </submittedName>
</protein>
<accession>A0AAD1VZF5</accession>
<feature type="region of interest" description="Disordered" evidence="1">
    <location>
        <begin position="26"/>
        <end position="105"/>
    </location>
</feature>
<reference evidence="2" key="1">
    <citation type="submission" date="2022-03" db="EMBL/GenBank/DDBJ databases">
        <authorList>
            <person name="Alioto T."/>
            <person name="Alioto T."/>
            <person name="Gomez Garrido J."/>
        </authorList>
    </citation>
    <scope>NUCLEOTIDE SEQUENCE</scope>
</reference>
<dbReference type="AlphaFoldDB" id="A0AAD1VZF5"/>
<evidence type="ECO:0000256" key="1">
    <source>
        <dbReference type="SAM" id="MobiDB-lite"/>
    </source>
</evidence>